<name>A0A640KII9_LEITA</name>
<keyword evidence="2" id="KW-1185">Reference proteome</keyword>
<accession>A0A640KII9</accession>
<comment type="caution">
    <text evidence="1">The sequence shown here is derived from an EMBL/GenBank/DDBJ whole genome shotgun (WGS) entry which is preliminary data.</text>
</comment>
<protein>
    <submittedName>
        <fullName evidence="1">Uncharacterized protein</fullName>
    </submittedName>
</protein>
<proteinExistence type="predicted"/>
<sequence>MSGSSTVSDKLVCIFFDCRVAGDGRGYEELRQTVYAQCSQLLTLSDLQCRRSGTKLSAIVNLVTHTHVESFSTSFCASTAGKSMRTGAAVVISGLDALAAAPPDHNVNACGASIFGNRMGSVLPHIHRALGGSQHHQLLIFFCSSYASHTEVTQSLSGLCLDPSPNQWLRCILVDWEAVCVTVGELASNVRVYRCSRSVRQLQAAVQESLSSFLLPGVRSTHRLGLQLGSQAVPVIATLWHYGALFEQRDTTSSVLVTGRASSAAALVTSSTMYEPLAETNHRHDRATAASRLERHGRNPWPTLHLRAVLEPDKIDESFLMGDTWALALDSSAASTATLASSSVPSWPCTTSVVALWHAFCDAFLGDALVLAGEETGIEAHSSVMQRHHHFVAYLMPDRTMRVREIVPPELRVVPLPSFPTREGLREQLLYNAEMQRLREQLVSHCASASFSLDTLLSGGWCSAASTP</sequence>
<dbReference type="EMBL" id="BLBS01000030">
    <property type="protein sequence ID" value="GET88835.1"/>
    <property type="molecule type" value="Genomic_DNA"/>
</dbReference>
<dbReference type="VEuPathDB" id="TriTrypDB:LtaPh_2319100"/>
<dbReference type="Proteomes" id="UP000419144">
    <property type="component" value="Unassembled WGS sequence"/>
</dbReference>
<evidence type="ECO:0000313" key="1">
    <source>
        <dbReference type="EMBL" id="GET88835.1"/>
    </source>
</evidence>
<gene>
    <name evidence="1" type="ORF">LtaPh_2319100</name>
</gene>
<evidence type="ECO:0000313" key="2">
    <source>
        <dbReference type="Proteomes" id="UP000419144"/>
    </source>
</evidence>
<reference evidence="1" key="1">
    <citation type="submission" date="2019-11" db="EMBL/GenBank/DDBJ databases">
        <title>Leishmania tarentolae CDS.</title>
        <authorList>
            <person name="Goto Y."/>
            <person name="Yamagishi J."/>
        </authorList>
    </citation>
    <scope>NUCLEOTIDE SEQUENCE [LARGE SCALE GENOMIC DNA]</scope>
    <source>
        <strain evidence="1">Parrot Tar II</strain>
    </source>
</reference>
<dbReference type="OrthoDB" id="272361at2759"/>
<dbReference type="AlphaFoldDB" id="A0A640KII9"/>
<organism evidence="1 2">
    <name type="scientific">Leishmania tarentolae</name>
    <name type="common">Sauroleishmania tarentolae</name>
    <dbReference type="NCBI Taxonomy" id="5689"/>
    <lineage>
        <taxon>Eukaryota</taxon>
        <taxon>Discoba</taxon>
        <taxon>Euglenozoa</taxon>
        <taxon>Kinetoplastea</taxon>
        <taxon>Metakinetoplastina</taxon>
        <taxon>Trypanosomatida</taxon>
        <taxon>Trypanosomatidae</taxon>
        <taxon>Leishmaniinae</taxon>
        <taxon>Leishmania</taxon>
        <taxon>lizard Leishmania</taxon>
    </lineage>
</organism>